<keyword evidence="1" id="KW-0472">Membrane</keyword>
<accession>A0AAD6V0U0</accession>
<sequence>MQIFWPLLGIIGVGAVLNPPPPGSVNAICDGLTAAKGIASQAVAIRTQSAPNPEIEAARSELLSALLDAGTKFGLSLARGEAYARAGTKVANNAIYVLKQIAAGKLEAKHIPDVARSLDKPIAQLLGNATEMHQNFGAVQTALEKVQMETQTHGQHVERAIAIAQDAIETSRRRREQSNIFAGAMAVVGVAFPILAPAAAGIAAAKVMEADDHHQDVVAGLRAIKPWYAFADDLRSMRGAVGHAQEVTAEMIKFWSQMRDLVEGLQDTSANWLDDLSSKWMAEKLLEEWEIVAQQYSQCAHTTSDAHRFLDAHLQ</sequence>
<keyword evidence="2" id="KW-0732">Signal</keyword>
<keyword evidence="4" id="KW-1185">Reference proteome</keyword>
<gene>
    <name evidence="3" type="ORF">GGX14DRAFT_401092</name>
</gene>
<dbReference type="EMBL" id="JARJCW010000066">
    <property type="protein sequence ID" value="KAJ7199800.1"/>
    <property type="molecule type" value="Genomic_DNA"/>
</dbReference>
<evidence type="ECO:0000313" key="4">
    <source>
        <dbReference type="Proteomes" id="UP001219525"/>
    </source>
</evidence>
<evidence type="ECO:0000256" key="1">
    <source>
        <dbReference type="SAM" id="Phobius"/>
    </source>
</evidence>
<proteinExistence type="predicted"/>
<dbReference type="AlphaFoldDB" id="A0AAD6V0U0"/>
<feature type="chain" id="PRO_5041916504" evidence="2">
    <location>
        <begin position="16"/>
        <end position="315"/>
    </location>
</feature>
<organism evidence="3 4">
    <name type="scientific">Mycena pura</name>
    <dbReference type="NCBI Taxonomy" id="153505"/>
    <lineage>
        <taxon>Eukaryota</taxon>
        <taxon>Fungi</taxon>
        <taxon>Dikarya</taxon>
        <taxon>Basidiomycota</taxon>
        <taxon>Agaricomycotina</taxon>
        <taxon>Agaricomycetes</taxon>
        <taxon>Agaricomycetidae</taxon>
        <taxon>Agaricales</taxon>
        <taxon>Marasmiineae</taxon>
        <taxon>Mycenaceae</taxon>
        <taxon>Mycena</taxon>
    </lineage>
</organism>
<dbReference type="Proteomes" id="UP001219525">
    <property type="component" value="Unassembled WGS sequence"/>
</dbReference>
<evidence type="ECO:0000256" key="2">
    <source>
        <dbReference type="SAM" id="SignalP"/>
    </source>
</evidence>
<keyword evidence="1" id="KW-1133">Transmembrane helix</keyword>
<protein>
    <submittedName>
        <fullName evidence="3">Uncharacterized protein</fullName>
    </submittedName>
</protein>
<evidence type="ECO:0000313" key="3">
    <source>
        <dbReference type="EMBL" id="KAJ7199800.1"/>
    </source>
</evidence>
<keyword evidence="1" id="KW-0812">Transmembrane</keyword>
<name>A0AAD6V0U0_9AGAR</name>
<feature type="transmembrane region" description="Helical" evidence="1">
    <location>
        <begin position="180"/>
        <end position="205"/>
    </location>
</feature>
<reference evidence="3" key="1">
    <citation type="submission" date="2023-03" db="EMBL/GenBank/DDBJ databases">
        <title>Massive genome expansion in bonnet fungi (Mycena s.s.) driven by repeated elements and novel gene families across ecological guilds.</title>
        <authorList>
            <consortium name="Lawrence Berkeley National Laboratory"/>
            <person name="Harder C.B."/>
            <person name="Miyauchi S."/>
            <person name="Viragh M."/>
            <person name="Kuo A."/>
            <person name="Thoen E."/>
            <person name="Andreopoulos B."/>
            <person name="Lu D."/>
            <person name="Skrede I."/>
            <person name="Drula E."/>
            <person name="Henrissat B."/>
            <person name="Morin E."/>
            <person name="Kohler A."/>
            <person name="Barry K."/>
            <person name="LaButti K."/>
            <person name="Morin E."/>
            <person name="Salamov A."/>
            <person name="Lipzen A."/>
            <person name="Mereny Z."/>
            <person name="Hegedus B."/>
            <person name="Baldrian P."/>
            <person name="Stursova M."/>
            <person name="Weitz H."/>
            <person name="Taylor A."/>
            <person name="Grigoriev I.V."/>
            <person name="Nagy L.G."/>
            <person name="Martin F."/>
            <person name="Kauserud H."/>
        </authorList>
    </citation>
    <scope>NUCLEOTIDE SEQUENCE</scope>
    <source>
        <strain evidence="3">9144</strain>
    </source>
</reference>
<comment type="caution">
    <text evidence="3">The sequence shown here is derived from an EMBL/GenBank/DDBJ whole genome shotgun (WGS) entry which is preliminary data.</text>
</comment>
<feature type="signal peptide" evidence="2">
    <location>
        <begin position="1"/>
        <end position="15"/>
    </location>
</feature>